<name>A0ACC0A5Z9_CATRO</name>
<keyword evidence="2" id="KW-1185">Reference proteome</keyword>
<sequence length="366" mass="40670">MEIPAIMGTKGGGLEMLEIGPCKDNYTMGFQIGQKFSKKIRRRLSTDLILQKQLVPFAYTLNGHHLIQALSDNNKKKFPHYWDELRGTAQGSGVPFLEILLLNFRKEILPFIPKTEEISKDFDNINDDCSSVLVVSDSMAVAAHNEDANVALVGHTYLIKGTLRNGLCFTAYTYAGELSSCAFGFNSHGLAFTLNSVPPSEHEVVAGGIGRNFISRDLLDAKSLDDALQRIQSSEVSVGHSYNLIDVTTRRILNVETASRNRISVHEIGKTPFFHANMYLHLHQVQQVQDENSMSRQKRAALLPKGSKSEFLSLLGDMNDKTYPIYMTGPILYTLCTAIIDLDKQTLSIIEGNPKNGESSYVFSMS</sequence>
<protein>
    <submittedName>
        <fullName evidence="1">Uncharacterized protein</fullName>
    </submittedName>
</protein>
<gene>
    <name evidence="1" type="ORF">M9H77_32569</name>
</gene>
<organism evidence="1 2">
    <name type="scientific">Catharanthus roseus</name>
    <name type="common">Madagascar periwinkle</name>
    <name type="synonym">Vinca rosea</name>
    <dbReference type="NCBI Taxonomy" id="4058"/>
    <lineage>
        <taxon>Eukaryota</taxon>
        <taxon>Viridiplantae</taxon>
        <taxon>Streptophyta</taxon>
        <taxon>Embryophyta</taxon>
        <taxon>Tracheophyta</taxon>
        <taxon>Spermatophyta</taxon>
        <taxon>Magnoliopsida</taxon>
        <taxon>eudicotyledons</taxon>
        <taxon>Gunneridae</taxon>
        <taxon>Pentapetalae</taxon>
        <taxon>asterids</taxon>
        <taxon>lamiids</taxon>
        <taxon>Gentianales</taxon>
        <taxon>Apocynaceae</taxon>
        <taxon>Rauvolfioideae</taxon>
        <taxon>Vinceae</taxon>
        <taxon>Catharanthinae</taxon>
        <taxon>Catharanthus</taxon>
    </lineage>
</organism>
<reference evidence="2" key="1">
    <citation type="journal article" date="2023" name="Nat. Plants">
        <title>Single-cell RNA sequencing provides a high-resolution roadmap for understanding the multicellular compartmentation of specialized metabolism.</title>
        <authorList>
            <person name="Sun S."/>
            <person name="Shen X."/>
            <person name="Li Y."/>
            <person name="Li Y."/>
            <person name="Wang S."/>
            <person name="Li R."/>
            <person name="Zhang H."/>
            <person name="Shen G."/>
            <person name="Guo B."/>
            <person name="Wei J."/>
            <person name="Xu J."/>
            <person name="St-Pierre B."/>
            <person name="Chen S."/>
            <person name="Sun C."/>
        </authorList>
    </citation>
    <scope>NUCLEOTIDE SEQUENCE [LARGE SCALE GENOMIC DNA]</scope>
</reference>
<comment type="caution">
    <text evidence="1">The sequence shown here is derived from an EMBL/GenBank/DDBJ whole genome shotgun (WGS) entry which is preliminary data.</text>
</comment>
<accession>A0ACC0A5Z9</accession>
<dbReference type="EMBL" id="CM044707">
    <property type="protein sequence ID" value="KAI5655382.1"/>
    <property type="molecule type" value="Genomic_DNA"/>
</dbReference>
<dbReference type="Proteomes" id="UP001060085">
    <property type="component" value="Linkage Group LG07"/>
</dbReference>
<evidence type="ECO:0000313" key="1">
    <source>
        <dbReference type="EMBL" id="KAI5655382.1"/>
    </source>
</evidence>
<proteinExistence type="predicted"/>
<evidence type="ECO:0000313" key="2">
    <source>
        <dbReference type="Proteomes" id="UP001060085"/>
    </source>
</evidence>